<gene>
    <name evidence="2" type="ORF">PoB_002046000</name>
</gene>
<feature type="compositionally biased region" description="Polar residues" evidence="1">
    <location>
        <begin position="1"/>
        <end position="16"/>
    </location>
</feature>
<comment type="caution">
    <text evidence="2">The sequence shown here is derived from an EMBL/GenBank/DDBJ whole genome shotgun (WGS) entry which is preliminary data.</text>
</comment>
<dbReference type="AlphaFoldDB" id="A0AAV3ZHA1"/>
<evidence type="ECO:0000313" key="2">
    <source>
        <dbReference type="EMBL" id="GFN93954.1"/>
    </source>
</evidence>
<name>A0AAV3ZHA1_9GAST</name>
<reference evidence="2 3" key="1">
    <citation type="journal article" date="2021" name="Elife">
        <title>Chloroplast acquisition without the gene transfer in kleptoplastic sea slugs, Plakobranchus ocellatus.</title>
        <authorList>
            <person name="Maeda T."/>
            <person name="Takahashi S."/>
            <person name="Yoshida T."/>
            <person name="Shimamura S."/>
            <person name="Takaki Y."/>
            <person name="Nagai Y."/>
            <person name="Toyoda A."/>
            <person name="Suzuki Y."/>
            <person name="Arimoto A."/>
            <person name="Ishii H."/>
            <person name="Satoh N."/>
            <person name="Nishiyama T."/>
            <person name="Hasebe M."/>
            <person name="Maruyama T."/>
            <person name="Minagawa J."/>
            <person name="Obokata J."/>
            <person name="Shigenobu S."/>
        </authorList>
    </citation>
    <scope>NUCLEOTIDE SEQUENCE [LARGE SCALE GENOMIC DNA]</scope>
</reference>
<evidence type="ECO:0000313" key="3">
    <source>
        <dbReference type="Proteomes" id="UP000735302"/>
    </source>
</evidence>
<sequence>MRQSDYAPTSDLTQRQMAHGQTALPGDSKPKIHRTGVINVLSRQVGYRDWLSRAQHRLCLRSLATGVRSLHTLPYP</sequence>
<dbReference type="Proteomes" id="UP000735302">
    <property type="component" value="Unassembled WGS sequence"/>
</dbReference>
<organism evidence="2 3">
    <name type="scientific">Plakobranchus ocellatus</name>
    <dbReference type="NCBI Taxonomy" id="259542"/>
    <lineage>
        <taxon>Eukaryota</taxon>
        <taxon>Metazoa</taxon>
        <taxon>Spiralia</taxon>
        <taxon>Lophotrochozoa</taxon>
        <taxon>Mollusca</taxon>
        <taxon>Gastropoda</taxon>
        <taxon>Heterobranchia</taxon>
        <taxon>Euthyneura</taxon>
        <taxon>Panpulmonata</taxon>
        <taxon>Sacoglossa</taxon>
        <taxon>Placobranchoidea</taxon>
        <taxon>Plakobranchidae</taxon>
        <taxon>Plakobranchus</taxon>
    </lineage>
</organism>
<dbReference type="EMBL" id="BLXT01002377">
    <property type="protein sequence ID" value="GFN93954.1"/>
    <property type="molecule type" value="Genomic_DNA"/>
</dbReference>
<evidence type="ECO:0000256" key="1">
    <source>
        <dbReference type="SAM" id="MobiDB-lite"/>
    </source>
</evidence>
<proteinExistence type="predicted"/>
<protein>
    <submittedName>
        <fullName evidence="2">Uncharacterized protein</fullName>
    </submittedName>
</protein>
<feature type="region of interest" description="Disordered" evidence="1">
    <location>
        <begin position="1"/>
        <end position="32"/>
    </location>
</feature>
<accession>A0AAV3ZHA1</accession>
<keyword evidence="3" id="KW-1185">Reference proteome</keyword>